<evidence type="ECO:0000313" key="2">
    <source>
        <dbReference type="Proteomes" id="UP000253664"/>
    </source>
</evidence>
<sequence>MESCWKKITPSGYLCVCGTIFLPAALSSQLSALSFQLSALSCQLSALSSQLSALPI</sequence>
<organism evidence="1 2">
    <name type="scientific">Ophiocordyceps polyrhachis-furcata BCC 54312</name>
    <dbReference type="NCBI Taxonomy" id="1330021"/>
    <lineage>
        <taxon>Eukaryota</taxon>
        <taxon>Fungi</taxon>
        <taxon>Dikarya</taxon>
        <taxon>Ascomycota</taxon>
        <taxon>Pezizomycotina</taxon>
        <taxon>Sordariomycetes</taxon>
        <taxon>Hypocreomycetidae</taxon>
        <taxon>Hypocreales</taxon>
        <taxon>Ophiocordycipitaceae</taxon>
        <taxon>Ophiocordyceps</taxon>
    </lineage>
</organism>
<keyword evidence="2" id="KW-1185">Reference proteome</keyword>
<dbReference type="Proteomes" id="UP000253664">
    <property type="component" value="Unassembled WGS sequence"/>
</dbReference>
<protein>
    <submittedName>
        <fullName evidence="1">Uncharacterized protein</fullName>
    </submittedName>
</protein>
<dbReference type="AlphaFoldDB" id="A0A367KZD9"/>
<gene>
    <name evidence="1" type="ORF">L249_8325</name>
</gene>
<name>A0A367KZD9_9HYPO</name>
<dbReference type="EMBL" id="LKCN02000027">
    <property type="protein sequence ID" value="RCI07526.1"/>
    <property type="molecule type" value="Genomic_DNA"/>
</dbReference>
<comment type="caution">
    <text evidence="1">The sequence shown here is derived from an EMBL/GenBank/DDBJ whole genome shotgun (WGS) entry which is preliminary data.</text>
</comment>
<proteinExistence type="predicted"/>
<reference evidence="1 2" key="1">
    <citation type="journal article" date="2015" name="BMC Genomics">
        <title>Insights from the genome of Ophiocordyceps polyrhachis-furcata to pathogenicity and host specificity in insect fungi.</title>
        <authorList>
            <person name="Wichadakul D."/>
            <person name="Kobmoo N."/>
            <person name="Ingsriswang S."/>
            <person name="Tangphatsornruang S."/>
            <person name="Chantasingh D."/>
            <person name="Luangsa-ard J.J."/>
            <person name="Eurwilaichitr L."/>
        </authorList>
    </citation>
    <scope>NUCLEOTIDE SEQUENCE [LARGE SCALE GENOMIC DNA]</scope>
    <source>
        <strain evidence="1 2">BCC 54312</strain>
    </source>
</reference>
<evidence type="ECO:0000313" key="1">
    <source>
        <dbReference type="EMBL" id="RCI07526.1"/>
    </source>
</evidence>
<accession>A0A367KZD9</accession>